<dbReference type="AlphaFoldDB" id="F5YBM0"/>
<feature type="domain" description="HTH cro/C1-type" evidence="1">
    <location>
        <begin position="8"/>
        <end position="62"/>
    </location>
</feature>
<dbReference type="Proteomes" id="UP000009222">
    <property type="component" value="Chromosome"/>
</dbReference>
<evidence type="ECO:0000313" key="2">
    <source>
        <dbReference type="EMBL" id="AEF81794.1"/>
    </source>
</evidence>
<organism evidence="2 3">
    <name type="scientific">Leadbettera azotonutricia (strain ATCC BAA-888 / DSM 13862 / ZAS-9)</name>
    <name type="common">Treponema azotonutricium</name>
    <dbReference type="NCBI Taxonomy" id="545695"/>
    <lineage>
        <taxon>Bacteria</taxon>
        <taxon>Pseudomonadati</taxon>
        <taxon>Spirochaetota</taxon>
        <taxon>Spirochaetia</taxon>
        <taxon>Spirochaetales</taxon>
        <taxon>Breznakiellaceae</taxon>
        <taxon>Leadbettera</taxon>
    </lineage>
</organism>
<dbReference type="KEGG" id="taz:TREAZ_0556"/>
<gene>
    <name evidence="2" type="ordered locus">TREAZ_0556</name>
</gene>
<dbReference type="HOGENOM" id="CLU_066192_5_4_12"/>
<dbReference type="InterPro" id="IPR001387">
    <property type="entry name" value="Cro/C1-type_HTH"/>
</dbReference>
<dbReference type="InterPro" id="IPR010982">
    <property type="entry name" value="Lambda_DNA-bd_dom_sf"/>
</dbReference>
<dbReference type="InParanoid" id="F5YBM0"/>
<sequence>MDGIKERIKQVRTFLNISQREFSKRIFISPTLLGEIELGNRKVKDRTILLISTEFNVNKDWLLNGDGDMFSVPPPDIQLEKLIDIFKQLDKPLRDYLLEQSKGLLKIQKENIDKE</sequence>
<dbReference type="eggNOG" id="COG1396">
    <property type="taxonomic scope" value="Bacteria"/>
</dbReference>
<dbReference type="RefSeq" id="WP_015711396.1">
    <property type="nucleotide sequence ID" value="NC_015577.1"/>
</dbReference>
<dbReference type="Pfam" id="PF12844">
    <property type="entry name" value="HTH_19"/>
    <property type="match status" value="1"/>
</dbReference>
<accession>F5YBM0</accession>
<dbReference type="GO" id="GO:0003677">
    <property type="term" value="F:DNA binding"/>
    <property type="evidence" value="ECO:0007669"/>
    <property type="project" value="InterPro"/>
</dbReference>
<dbReference type="Gene3D" id="1.10.260.40">
    <property type="entry name" value="lambda repressor-like DNA-binding domains"/>
    <property type="match status" value="1"/>
</dbReference>
<reference evidence="2 3" key="2">
    <citation type="journal article" date="2011" name="ISME J.">
        <title>RNA-seq reveals cooperative metabolic interactions between two termite-gut spirochete species in co-culture.</title>
        <authorList>
            <person name="Rosenthal A.Z."/>
            <person name="Matson E.G."/>
            <person name="Eldar A."/>
            <person name="Leadbetter J.R."/>
        </authorList>
    </citation>
    <scope>NUCLEOTIDE SEQUENCE [LARGE SCALE GENOMIC DNA]</scope>
    <source>
        <strain evidence="3">ATCC BAA-888 / DSM 13862 / ZAS-9</strain>
    </source>
</reference>
<reference evidence="3" key="1">
    <citation type="submission" date="2009-12" db="EMBL/GenBank/DDBJ databases">
        <title>Complete sequence of Treponema azotonutricium strain ZAS-9.</title>
        <authorList>
            <person name="Tetu S.G."/>
            <person name="Matson E."/>
            <person name="Ren Q."/>
            <person name="Seshadri R."/>
            <person name="Elbourne L."/>
            <person name="Hassan K.A."/>
            <person name="Durkin A."/>
            <person name="Radune D."/>
            <person name="Mohamoud Y."/>
            <person name="Shay R."/>
            <person name="Jin S."/>
            <person name="Zhang X."/>
            <person name="Lucey K."/>
            <person name="Ballor N.R."/>
            <person name="Ottesen E."/>
            <person name="Rosenthal R."/>
            <person name="Allen A."/>
            <person name="Leadbetter J.R."/>
            <person name="Paulsen I.T."/>
        </authorList>
    </citation>
    <scope>NUCLEOTIDE SEQUENCE [LARGE SCALE GENOMIC DNA]</scope>
    <source>
        <strain evidence="3">ATCC BAA-888 / DSM 13862 / ZAS-9</strain>
    </source>
</reference>
<dbReference type="EMBL" id="CP001841">
    <property type="protein sequence ID" value="AEF81794.1"/>
    <property type="molecule type" value="Genomic_DNA"/>
</dbReference>
<name>F5YBM0_LEAAZ</name>
<evidence type="ECO:0000313" key="3">
    <source>
        <dbReference type="Proteomes" id="UP000009222"/>
    </source>
</evidence>
<dbReference type="SUPFAM" id="SSF47413">
    <property type="entry name" value="lambda repressor-like DNA-binding domains"/>
    <property type="match status" value="1"/>
</dbReference>
<dbReference type="PROSITE" id="PS50943">
    <property type="entry name" value="HTH_CROC1"/>
    <property type="match status" value="1"/>
</dbReference>
<keyword evidence="3" id="KW-1185">Reference proteome</keyword>
<dbReference type="CDD" id="cd00093">
    <property type="entry name" value="HTH_XRE"/>
    <property type="match status" value="1"/>
</dbReference>
<dbReference type="OrthoDB" id="345807at2"/>
<proteinExistence type="predicted"/>
<dbReference type="SMART" id="SM00530">
    <property type="entry name" value="HTH_XRE"/>
    <property type="match status" value="1"/>
</dbReference>
<evidence type="ECO:0000259" key="1">
    <source>
        <dbReference type="PROSITE" id="PS50943"/>
    </source>
</evidence>
<protein>
    <submittedName>
        <fullName evidence="2">Putative transcriptional regulator</fullName>
    </submittedName>
</protein>